<dbReference type="GO" id="GO:0008716">
    <property type="term" value="F:D-alanine-D-alanine ligase activity"/>
    <property type="evidence" value="ECO:0007669"/>
    <property type="project" value="UniProtKB-EC"/>
</dbReference>
<dbReference type="GO" id="GO:0071555">
    <property type="term" value="P:cell wall organization"/>
    <property type="evidence" value="ECO:0007669"/>
    <property type="project" value="UniProtKB-KW"/>
</dbReference>
<evidence type="ECO:0000256" key="3">
    <source>
        <dbReference type="ARBA" id="ARBA00004496"/>
    </source>
</evidence>
<dbReference type="RefSeq" id="WP_085100040.1">
    <property type="nucleotide sequence ID" value="NZ_FWZU01000002.1"/>
</dbReference>
<evidence type="ECO:0000256" key="4">
    <source>
        <dbReference type="ARBA" id="ARBA00010871"/>
    </source>
</evidence>
<dbReference type="InterPro" id="IPR016185">
    <property type="entry name" value="PreATP-grasp_dom_sf"/>
</dbReference>
<comment type="similarity">
    <text evidence="4">Belongs to the D-alanine--D-alanine ligase family.</text>
</comment>
<comment type="cofactor">
    <cofactor evidence="1">
        <name>Mn(2+)</name>
        <dbReference type="ChEBI" id="CHEBI:29035"/>
    </cofactor>
</comment>
<evidence type="ECO:0000259" key="15">
    <source>
        <dbReference type="PROSITE" id="PS50975"/>
    </source>
</evidence>
<dbReference type="PROSITE" id="PS50975">
    <property type="entry name" value="ATP_GRASP"/>
    <property type="match status" value="1"/>
</dbReference>
<dbReference type="GO" id="GO:0046872">
    <property type="term" value="F:metal ion binding"/>
    <property type="evidence" value="ECO:0007669"/>
    <property type="project" value="InterPro"/>
</dbReference>
<dbReference type="InterPro" id="IPR011761">
    <property type="entry name" value="ATP-grasp"/>
</dbReference>
<evidence type="ECO:0000313" key="17">
    <source>
        <dbReference type="Proteomes" id="UP000192906"/>
    </source>
</evidence>
<dbReference type="GO" id="GO:0008360">
    <property type="term" value="P:regulation of cell shape"/>
    <property type="evidence" value="ECO:0007669"/>
    <property type="project" value="UniProtKB-KW"/>
</dbReference>
<dbReference type="PANTHER" id="PTHR23132">
    <property type="entry name" value="D-ALANINE--D-ALANINE LIGASE"/>
    <property type="match status" value="1"/>
</dbReference>
<evidence type="ECO:0000256" key="2">
    <source>
        <dbReference type="ARBA" id="ARBA00001946"/>
    </source>
</evidence>
<evidence type="ECO:0000313" key="16">
    <source>
        <dbReference type="EMBL" id="SMF03607.1"/>
    </source>
</evidence>
<evidence type="ECO:0000256" key="13">
    <source>
        <dbReference type="ARBA" id="ARBA00047614"/>
    </source>
</evidence>
<evidence type="ECO:0000256" key="1">
    <source>
        <dbReference type="ARBA" id="ARBA00001936"/>
    </source>
</evidence>
<keyword evidence="17" id="KW-1185">Reference proteome</keyword>
<dbReference type="Gene3D" id="3.30.470.20">
    <property type="entry name" value="ATP-grasp fold, B domain"/>
    <property type="match status" value="1"/>
</dbReference>
<dbReference type="GO" id="GO:0009252">
    <property type="term" value="P:peptidoglycan biosynthetic process"/>
    <property type="evidence" value="ECO:0007669"/>
    <property type="project" value="UniProtKB-KW"/>
</dbReference>
<evidence type="ECO:0000256" key="10">
    <source>
        <dbReference type="ARBA" id="ARBA00022960"/>
    </source>
</evidence>
<dbReference type="Gene3D" id="3.30.1490.20">
    <property type="entry name" value="ATP-grasp fold, A domain"/>
    <property type="match status" value="1"/>
</dbReference>
<reference evidence="17" key="1">
    <citation type="submission" date="2017-04" db="EMBL/GenBank/DDBJ databases">
        <authorList>
            <person name="Varghese N."/>
            <person name="Submissions S."/>
        </authorList>
    </citation>
    <scope>NUCLEOTIDE SEQUENCE [LARGE SCALE GENOMIC DNA]</scope>
    <source>
        <strain evidence="17">K3S</strain>
    </source>
</reference>
<dbReference type="Proteomes" id="UP000192906">
    <property type="component" value="Unassembled WGS sequence"/>
</dbReference>
<evidence type="ECO:0000256" key="7">
    <source>
        <dbReference type="ARBA" id="ARBA00022598"/>
    </source>
</evidence>
<keyword evidence="11" id="KW-0573">Peptidoglycan synthesis</keyword>
<keyword evidence="6" id="KW-0963">Cytoplasm</keyword>
<keyword evidence="8 14" id="KW-0547">Nucleotide-binding</keyword>
<evidence type="ECO:0000256" key="9">
    <source>
        <dbReference type="ARBA" id="ARBA00022840"/>
    </source>
</evidence>
<keyword evidence="7 16" id="KW-0436">Ligase</keyword>
<protein>
    <recommendedName>
        <fullName evidence="5">D-alanine--D-alanine ligase</fullName>
        <ecNumber evidence="5">6.3.2.4</ecNumber>
    </recommendedName>
</protein>
<dbReference type="SUPFAM" id="SSF56059">
    <property type="entry name" value="Glutathione synthetase ATP-binding domain-like"/>
    <property type="match status" value="1"/>
</dbReference>
<comment type="subcellular location">
    <subcellularLocation>
        <location evidence="3">Cytoplasm</location>
    </subcellularLocation>
</comment>
<evidence type="ECO:0000256" key="5">
    <source>
        <dbReference type="ARBA" id="ARBA00012216"/>
    </source>
</evidence>
<dbReference type="GO" id="GO:0005524">
    <property type="term" value="F:ATP binding"/>
    <property type="evidence" value="ECO:0007669"/>
    <property type="project" value="UniProtKB-UniRule"/>
</dbReference>
<dbReference type="PROSITE" id="PS00844">
    <property type="entry name" value="DALA_DALA_LIGASE_2"/>
    <property type="match status" value="1"/>
</dbReference>
<dbReference type="Pfam" id="PF07478">
    <property type="entry name" value="Dala_Dala_lig_C"/>
    <property type="match status" value="1"/>
</dbReference>
<evidence type="ECO:0000256" key="6">
    <source>
        <dbReference type="ARBA" id="ARBA00022490"/>
    </source>
</evidence>
<evidence type="ECO:0000256" key="12">
    <source>
        <dbReference type="ARBA" id="ARBA00023316"/>
    </source>
</evidence>
<evidence type="ECO:0000256" key="11">
    <source>
        <dbReference type="ARBA" id="ARBA00022984"/>
    </source>
</evidence>
<sequence>MKIGMTYDLKDDYLKRGFSFEEAAEFDSEVTIAGIENVLKKHGHTVDRIGNINDLVSRLASGGTWDMVFNIAEGLKGLGREAQVPALLDAWGIPYTFSGPELMSLTLHKAMTNAVVRSLGVATADNFLVRSVEDISSVNLQFPLFAKPVAEGTSKGISARSLVHNKAELRSICEELLETFRQPVLVETFLPGREFTVGILGSGSDSRIAGVIEVAAVGKGDSSAYTYENKQEWRERVSYELVDDEAAMSAASLALKAWRGLGCLDGGRIDVRLGRDGGPRFIEVNPLPGLNPESSDLPILWALGGGKYDVLIKEILHSALLRLGRIDAYRGAA</sequence>
<dbReference type="AlphaFoldDB" id="A0A1X7CV08"/>
<dbReference type="Gene3D" id="3.40.50.20">
    <property type="match status" value="1"/>
</dbReference>
<evidence type="ECO:0000256" key="8">
    <source>
        <dbReference type="ARBA" id="ARBA00022741"/>
    </source>
</evidence>
<dbReference type="EC" id="6.3.2.4" evidence="5"/>
<dbReference type="EMBL" id="FWZU01000002">
    <property type="protein sequence ID" value="SMF03607.1"/>
    <property type="molecule type" value="Genomic_DNA"/>
</dbReference>
<dbReference type="InterPro" id="IPR000291">
    <property type="entry name" value="D-Ala_lig_Van_CS"/>
</dbReference>
<dbReference type="STRING" id="1519643.SAMN06295933_1297"/>
<feature type="domain" description="ATP-grasp" evidence="15">
    <location>
        <begin position="113"/>
        <end position="316"/>
    </location>
</feature>
<dbReference type="PANTHER" id="PTHR23132:SF23">
    <property type="entry name" value="D-ALANINE--D-ALANINE LIGASE B"/>
    <property type="match status" value="1"/>
</dbReference>
<evidence type="ECO:0000256" key="14">
    <source>
        <dbReference type="PROSITE-ProRule" id="PRU00409"/>
    </source>
</evidence>
<dbReference type="OrthoDB" id="9813261at2"/>
<name>A0A1X7CV08_9BACT</name>
<accession>A0A1X7CV08</accession>
<keyword evidence="9 14" id="KW-0067">ATP-binding</keyword>
<dbReference type="InterPro" id="IPR013815">
    <property type="entry name" value="ATP_grasp_subdomain_1"/>
</dbReference>
<organism evidence="16 17">
    <name type="scientific">Desulfovibrio gilichinskyi</name>
    <dbReference type="NCBI Taxonomy" id="1519643"/>
    <lineage>
        <taxon>Bacteria</taxon>
        <taxon>Pseudomonadati</taxon>
        <taxon>Thermodesulfobacteriota</taxon>
        <taxon>Desulfovibrionia</taxon>
        <taxon>Desulfovibrionales</taxon>
        <taxon>Desulfovibrionaceae</taxon>
        <taxon>Desulfovibrio</taxon>
    </lineage>
</organism>
<proteinExistence type="inferred from homology"/>
<dbReference type="GO" id="GO:0005737">
    <property type="term" value="C:cytoplasm"/>
    <property type="evidence" value="ECO:0007669"/>
    <property type="project" value="UniProtKB-SubCell"/>
</dbReference>
<keyword evidence="10" id="KW-0133">Cell shape</keyword>
<dbReference type="SUPFAM" id="SSF52440">
    <property type="entry name" value="PreATP-grasp domain"/>
    <property type="match status" value="1"/>
</dbReference>
<keyword evidence="12" id="KW-0961">Cell wall biogenesis/degradation</keyword>
<comment type="catalytic activity">
    <reaction evidence="13">
        <text>2 D-alanine + ATP = D-alanyl-D-alanine + ADP + phosphate + H(+)</text>
        <dbReference type="Rhea" id="RHEA:11224"/>
        <dbReference type="ChEBI" id="CHEBI:15378"/>
        <dbReference type="ChEBI" id="CHEBI:30616"/>
        <dbReference type="ChEBI" id="CHEBI:43474"/>
        <dbReference type="ChEBI" id="CHEBI:57416"/>
        <dbReference type="ChEBI" id="CHEBI:57822"/>
        <dbReference type="ChEBI" id="CHEBI:456216"/>
        <dbReference type="EC" id="6.3.2.4"/>
    </reaction>
</comment>
<gene>
    <name evidence="16" type="ORF">SAMN06295933_1297</name>
</gene>
<comment type="cofactor">
    <cofactor evidence="2">
        <name>Mg(2+)</name>
        <dbReference type="ChEBI" id="CHEBI:18420"/>
    </cofactor>
</comment>
<dbReference type="InterPro" id="IPR011095">
    <property type="entry name" value="Dala_Dala_lig_C"/>
</dbReference>